<proteinExistence type="predicted"/>
<name>A0A813LML2_POLGL</name>
<comment type="caution">
    <text evidence="1">The sequence shown here is derived from an EMBL/GenBank/DDBJ whole genome shotgun (WGS) entry which is preliminary data.</text>
</comment>
<gene>
    <name evidence="1" type="ORF">PGLA2088_LOCUS49051</name>
</gene>
<organism evidence="1 2">
    <name type="scientific">Polarella glacialis</name>
    <name type="common">Dinoflagellate</name>
    <dbReference type="NCBI Taxonomy" id="89957"/>
    <lineage>
        <taxon>Eukaryota</taxon>
        <taxon>Sar</taxon>
        <taxon>Alveolata</taxon>
        <taxon>Dinophyceae</taxon>
        <taxon>Suessiales</taxon>
        <taxon>Suessiaceae</taxon>
        <taxon>Polarella</taxon>
    </lineage>
</organism>
<protein>
    <submittedName>
        <fullName evidence="1">Uncharacterized protein</fullName>
    </submittedName>
</protein>
<reference evidence="1" key="1">
    <citation type="submission" date="2021-02" db="EMBL/GenBank/DDBJ databases">
        <authorList>
            <person name="Dougan E. K."/>
            <person name="Rhodes N."/>
            <person name="Thang M."/>
            <person name="Chan C."/>
        </authorList>
    </citation>
    <scope>NUCLEOTIDE SEQUENCE</scope>
</reference>
<dbReference type="AlphaFoldDB" id="A0A813LML2"/>
<accession>A0A813LML2</accession>
<dbReference type="Proteomes" id="UP000626109">
    <property type="component" value="Unassembled WGS sequence"/>
</dbReference>
<dbReference type="EMBL" id="CAJNNW010036886">
    <property type="protein sequence ID" value="CAE8738111.1"/>
    <property type="molecule type" value="Genomic_DNA"/>
</dbReference>
<evidence type="ECO:0000313" key="1">
    <source>
        <dbReference type="EMBL" id="CAE8738111.1"/>
    </source>
</evidence>
<evidence type="ECO:0000313" key="2">
    <source>
        <dbReference type="Proteomes" id="UP000626109"/>
    </source>
</evidence>
<sequence>PLWLKPFFAQALPSGLLRSAGRGEQDPLIDEAIQAGSDELCYSGLFLRHLGPASHFDGHARGPVNHQDHSSRRGFEECPNGQICRRGHRQCGHKGAVLPYKFCPRAGSVQRAPHGVPIVWAALDSARHRWAECPGYADVRLQLSVTCGISEEWWTAQPRCAARSRWITCTAAATAEKRANLQGAACKMGMAIIEMSG</sequence>
<feature type="non-terminal residue" evidence="1">
    <location>
        <position position="1"/>
    </location>
</feature>